<evidence type="ECO:0000313" key="2">
    <source>
        <dbReference type="EMBL" id="EDQ99616.1"/>
    </source>
</evidence>
<dbReference type="HOGENOM" id="CLU_010693_2_0_1"/>
<dbReference type="KEGG" id="lbc:LACBIDRAFT_334884"/>
<accession>B0E0N4</accession>
<gene>
    <name evidence="2" type="ORF">LACBIDRAFT_334884</name>
</gene>
<protein>
    <submittedName>
        <fullName evidence="2">Predicted protein</fullName>
    </submittedName>
</protein>
<feature type="region of interest" description="Disordered" evidence="1">
    <location>
        <begin position="890"/>
        <end position="919"/>
    </location>
</feature>
<proteinExistence type="predicted"/>
<reference evidence="2 3" key="1">
    <citation type="journal article" date="2008" name="Nature">
        <title>The genome of Laccaria bicolor provides insights into mycorrhizal symbiosis.</title>
        <authorList>
            <person name="Martin F."/>
            <person name="Aerts A."/>
            <person name="Ahren D."/>
            <person name="Brun A."/>
            <person name="Danchin E.G.J."/>
            <person name="Duchaussoy F."/>
            <person name="Gibon J."/>
            <person name="Kohler A."/>
            <person name="Lindquist E."/>
            <person name="Pereda V."/>
            <person name="Salamov A."/>
            <person name="Shapiro H.J."/>
            <person name="Wuyts J."/>
            <person name="Blaudez D."/>
            <person name="Buee M."/>
            <person name="Brokstein P."/>
            <person name="Canbaeck B."/>
            <person name="Cohen D."/>
            <person name="Courty P.E."/>
            <person name="Coutinho P.M."/>
            <person name="Delaruelle C."/>
            <person name="Detter J.C."/>
            <person name="Deveau A."/>
            <person name="DiFazio S."/>
            <person name="Duplessis S."/>
            <person name="Fraissinet-Tachet L."/>
            <person name="Lucic E."/>
            <person name="Frey-Klett P."/>
            <person name="Fourrey C."/>
            <person name="Feussner I."/>
            <person name="Gay G."/>
            <person name="Grimwood J."/>
            <person name="Hoegger P.J."/>
            <person name="Jain P."/>
            <person name="Kilaru S."/>
            <person name="Labbe J."/>
            <person name="Lin Y.C."/>
            <person name="Legue V."/>
            <person name="Le Tacon F."/>
            <person name="Marmeisse R."/>
            <person name="Melayah D."/>
            <person name="Montanini B."/>
            <person name="Muratet M."/>
            <person name="Nehls U."/>
            <person name="Niculita-Hirzel H."/>
            <person name="Oudot-Le Secq M.P."/>
            <person name="Peter M."/>
            <person name="Quesneville H."/>
            <person name="Rajashekar B."/>
            <person name="Reich M."/>
            <person name="Rouhier N."/>
            <person name="Schmutz J."/>
            <person name="Yin T."/>
            <person name="Chalot M."/>
            <person name="Henrissat B."/>
            <person name="Kuees U."/>
            <person name="Lucas S."/>
            <person name="Van de Peer Y."/>
            <person name="Podila G.K."/>
            <person name="Polle A."/>
            <person name="Pukkila P.J."/>
            <person name="Richardson P.M."/>
            <person name="Rouze P."/>
            <person name="Sanders I.R."/>
            <person name="Stajich J.E."/>
            <person name="Tunlid A."/>
            <person name="Tuskan G."/>
            <person name="Grigoriev I.V."/>
        </authorList>
    </citation>
    <scope>NUCLEOTIDE SEQUENCE [LARGE SCALE GENOMIC DNA]</scope>
    <source>
        <strain evidence="3">S238N-H82 / ATCC MYA-4686</strain>
    </source>
</reference>
<dbReference type="OrthoDB" id="2393824at2759"/>
<dbReference type="AlphaFoldDB" id="B0E0N4"/>
<dbReference type="GeneID" id="6085409"/>
<dbReference type="InParanoid" id="B0E0N4"/>
<sequence>MTSTPTNQEIHNQSSKFDIDILEEAAYVLWYVWRDKYARYATLASCIEALAGDGELYEALKTARRRRRYDAIRNWNAERDASTSQDAEVQKDIQNFLQELQPTMTKLVIGDISLPLWSPPDGSMDPKIARHLESLHITCLKGKPNLLLHDLGSFQDDESLQKRLRNIFMPNNHTFLVNTSGSGKTRLLLEGLCTHWGFYFTSLVDSSLLGSSDVQNTIETHLPHAPHFKGNLPPPGSSGYQTALDANREIAGRLFKRVFLARLILFSAFAETMTKCLRDHKKEEEEESEDEMRVYKQRWLLLQLLPSFVHPQVWDVFHALSCKLSNASDSYVNVRTKDLLTRVRTLCSRSQRRSTCTSARTLSTSDTAQTPLFCILDEAQHAATHHSTSFRSDHSAAHRPVLREIVRAWEGQSVGHGVFMVVAGTGISKDVVDQAMASAIMKDSRYRWCSDTGAFDEVDVQKRYLEKYLPRCVLDTPAGRRLVERVWYWLHGRHRFTAGFVAELIVNGFRRCHGLLNAYVEHFTHFSVTDAQSFVEAESSDALPNLSQYKLDFSKLKKNSDMLTTIHQLTTHYLMRSVLPLTLGKDEATYVEYGFARFTDPETKTVAVDEPLVLLAATHWINANHRTSYKFFAKQIHLHDPASNGFENYIAFCLDIIFSSQRRRINEVFSFVGTPPPWSELEAELVALHRTTTTDPQGTVEQGSVRHFAFSGPSLALGINAKTPTETTAWLNHRSHTPFCFPVDSMGPDLIFVLRLVDGTTIWVALQAKFSSGKNGSLSRPFLRRAMRSVTPSNFFFDKEGNRYSPTSHPTLVEETRTLLRALPHRRRSDAGKYSLLRVVASFPADTNLKRCLEEDPDEEDGHPIASLNMTLVKHLTRKLSPVDFLEGLEDPLRDGGAAGKRRRGGEVPKRRSKKIKLN</sequence>
<evidence type="ECO:0000256" key="1">
    <source>
        <dbReference type="SAM" id="MobiDB-lite"/>
    </source>
</evidence>
<organism evidence="3">
    <name type="scientific">Laccaria bicolor (strain S238N-H82 / ATCC MYA-4686)</name>
    <name type="common">Bicoloured deceiver</name>
    <name type="synonym">Laccaria laccata var. bicolor</name>
    <dbReference type="NCBI Taxonomy" id="486041"/>
    <lineage>
        <taxon>Eukaryota</taxon>
        <taxon>Fungi</taxon>
        <taxon>Dikarya</taxon>
        <taxon>Basidiomycota</taxon>
        <taxon>Agaricomycotina</taxon>
        <taxon>Agaricomycetes</taxon>
        <taxon>Agaricomycetidae</taxon>
        <taxon>Agaricales</taxon>
        <taxon>Agaricineae</taxon>
        <taxon>Hydnangiaceae</taxon>
        <taxon>Laccaria</taxon>
    </lineage>
</organism>
<dbReference type="Proteomes" id="UP000001194">
    <property type="component" value="Unassembled WGS sequence"/>
</dbReference>
<evidence type="ECO:0000313" key="3">
    <source>
        <dbReference type="Proteomes" id="UP000001194"/>
    </source>
</evidence>
<name>B0E0N4_LACBS</name>
<dbReference type="EMBL" id="DS547161">
    <property type="protein sequence ID" value="EDQ99616.1"/>
    <property type="molecule type" value="Genomic_DNA"/>
</dbReference>
<dbReference type="RefSeq" id="XP_001889727.1">
    <property type="nucleotide sequence ID" value="XM_001889692.1"/>
</dbReference>
<keyword evidence="3" id="KW-1185">Reference proteome</keyword>